<protein>
    <recommendedName>
        <fullName evidence="3">Sugar-specific transcriptional regulator TrmB</fullName>
    </recommendedName>
</protein>
<dbReference type="InterPro" id="IPR036390">
    <property type="entry name" value="WH_DNA-bd_sf"/>
</dbReference>
<gene>
    <name evidence="1" type="ORF">SAMN05444422_104111</name>
</gene>
<name>A0A1I1GC41_NATHA</name>
<dbReference type="Proteomes" id="UP000199161">
    <property type="component" value="Unassembled WGS sequence"/>
</dbReference>
<dbReference type="RefSeq" id="WP_089787442.1">
    <property type="nucleotide sequence ID" value="NZ_FOKW01000004.1"/>
</dbReference>
<dbReference type="EMBL" id="FOKW01000004">
    <property type="protein sequence ID" value="SFC06903.1"/>
    <property type="molecule type" value="Genomic_DNA"/>
</dbReference>
<evidence type="ECO:0000313" key="1">
    <source>
        <dbReference type="EMBL" id="SFC06903.1"/>
    </source>
</evidence>
<dbReference type="AlphaFoldDB" id="A0A1I1GC41"/>
<proteinExistence type="predicted"/>
<reference evidence="2" key="1">
    <citation type="submission" date="2016-10" db="EMBL/GenBank/DDBJ databases">
        <authorList>
            <person name="Varghese N."/>
            <person name="Submissions S."/>
        </authorList>
    </citation>
    <scope>NUCLEOTIDE SEQUENCE [LARGE SCALE GENOMIC DNA]</scope>
    <source>
        <strain evidence="2">DSM 13078</strain>
    </source>
</reference>
<accession>A0A1I1GC41</accession>
<dbReference type="OrthoDB" id="182995at2157"/>
<dbReference type="SUPFAM" id="SSF46785">
    <property type="entry name" value="Winged helix' DNA-binding domain"/>
    <property type="match status" value="1"/>
</dbReference>
<evidence type="ECO:0000313" key="2">
    <source>
        <dbReference type="Proteomes" id="UP000199161"/>
    </source>
</evidence>
<evidence type="ECO:0008006" key="3">
    <source>
        <dbReference type="Google" id="ProtNLM"/>
    </source>
</evidence>
<organism evidence="1 2">
    <name type="scientific">Natronobacterium haloterrestre</name>
    <name type="common">Halobiforma haloterrestris</name>
    <dbReference type="NCBI Taxonomy" id="148448"/>
    <lineage>
        <taxon>Archaea</taxon>
        <taxon>Methanobacteriati</taxon>
        <taxon>Methanobacteriota</taxon>
        <taxon>Stenosarchaea group</taxon>
        <taxon>Halobacteria</taxon>
        <taxon>Halobacteriales</taxon>
        <taxon>Natrialbaceae</taxon>
        <taxon>Natronobacterium</taxon>
    </lineage>
</organism>
<keyword evidence="2" id="KW-1185">Reference proteome</keyword>
<sequence>MQSQEHRSEKRIEPVPEGVESAQAKLVYIYLEAVGGATVDELADVLTLKKIDVLSVLNSLSTAGVIERDGDEYVAS</sequence>